<organism evidence="2 3">
    <name type="scientific">Frankliniella fusca</name>
    <dbReference type="NCBI Taxonomy" id="407009"/>
    <lineage>
        <taxon>Eukaryota</taxon>
        <taxon>Metazoa</taxon>
        <taxon>Ecdysozoa</taxon>
        <taxon>Arthropoda</taxon>
        <taxon>Hexapoda</taxon>
        <taxon>Insecta</taxon>
        <taxon>Pterygota</taxon>
        <taxon>Neoptera</taxon>
        <taxon>Paraneoptera</taxon>
        <taxon>Thysanoptera</taxon>
        <taxon>Terebrantia</taxon>
        <taxon>Thripoidea</taxon>
        <taxon>Thripidae</taxon>
        <taxon>Frankliniella</taxon>
    </lineage>
</organism>
<evidence type="ECO:0000313" key="3">
    <source>
        <dbReference type="Proteomes" id="UP001219518"/>
    </source>
</evidence>
<feature type="compositionally biased region" description="Low complexity" evidence="1">
    <location>
        <begin position="269"/>
        <end position="322"/>
    </location>
</feature>
<name>A0AAE1GWY0_9NEOP</name>
<gene>
    <name evidence="2" type="ORF">KUF71_004165</name>
</gene>
<reference evidence="2" key="1">
    <citation type="submission" date="2021-07" db="EMBL/GenBank/DDBJ databases">
        <authorList>
            <person name="Catto M.A."/>
            <person name="Jacobson A."/>
            <person name="Kennedy G."/>
            <person name="Labadie P."/>
            <person name="Hunt B.G."/>
            <person name="Srinivasan R."/>
        </authorList>
    </citation>
    <scope>NUCLEOTIDE SEQUENCE</scope>
    <source>
        <strain evidence="2">PL_HMW_Pooled</strain>
        <tissue evidence="2">Head</tissue>
    </source>
</reference>
<dbReference type="AlphaFoldDB" id="A0AAE1GWY0"/>
<accession>A0AAE1GWY0</accession>
<feature type="compositionally biased region" description="Gly residues" evidence="1">
    <location>
        <begin position="373"/>
        <end position="386"/>
    </location>
</feature>
<comment type="caution">
    <text evidence="2">The sequence shown here is derived from an EMBL/GenBank/DDBJ whole genome shotgun (WGS) entry which is preliminary data.</text>
</comment>
<evidence type="ECO:0000313" key="2">
    <source>
        <dbReference type="EMBL" id="KAK3910291.1"/>
    </source>
</evidence>
<reference evidence="2" key="2">
    <citation type="journal article" date="2023" name="BMC Genomics">
        <title>Pest status, molecular evolution, and epigenetic factors derived from the genome assembly of Frankliniella fusca, a thysanopteran phytovirus vector.</title>
        <authorList>
            <person name="Catto M.A."/>
            <person name="Labadie P.E."/>
            <person name="Jacobson A.L."/>
            <person name="Kennedy G.G."/>
            <person name="Srinivasan R."/>
            <person name="Hunt B.G."/>
        </authorList>
    </citation>
    <scope>NUCLEOTIDE SEQUENCE</scope>
    <source>
        <strain evidence="2">PL_HMW_Pooled</strain>
    </source>
</reference>
<feature type="region of interest" description="Disordered" evidence="1">
    <location>
        <begin position="355"/>
        <end position="426"/>
    </location>
</feature>
<proteinExistence type="predicted"/>
<keyword evidence="3" id="KW-1185">Reference proteome</keyword>
<protein>
    <submittedName>
        <fullName evidence="2">Lamin-A</fullName>
    </submittedName>
</protein>
<feature type="region of interest" description="Disordered" evidence="1">
    <location>
        <begin position="265"/>
        <end position="338"/>
    </location>
</feature>
<feature type="non-terminal residue" evidence="2">
    <location>
        <position position="426"/>
    </location>
</feature>
<evidence type="ECO:0000256" key="1">
    <source>
        <dbReference type="SAM" id="MobiDB-lite"/>
    </source>
</evidence>
<dbReference type="EMBL" id="JAHWGI010000148">
    <property type="protein sequence ID" value="KAK3910291.1"/>
    <property type="molecule type" value="Genomic_DNA"/>
</dbReference>
<sequence>MPPQKPKFGLFFTENPPSADVLRVDQFQPVQGLPHLDIGQERTVLKGKKKDKVKGRILRTGTQTALRRLHVTSAGAVHEEVVEGTVYVPSYAAALNQVRKARENNLSTVDDLLFREGPQGSGAVEAPATARTPIKRSRESLEIISAKINSLPCFEERPGDVQLNECSRVFMNGSLLHYYYRSYRGSPQKLFRKILKHLLPQELLKDDGFSLEGGGDTVAIPDELISAITAYVSTNTDSADEHAFSPQTILASYIYNNRDDIYKRRSTAPRRGTAGSSSRTTHTTTRSASSNSASSTSPSSASPSASSASISAPSTATSSSTSEPVWTSTLPSGASSDATAVSSPVLIHPQHAGTVVGFQPRPRHTVAHPQGGSVHGGHLPGQGGDVHGVNHLQGQGRRRARLQPPPGPRPGRRRARGQQPPPPPRR</sequence>
<dbReference type="Proteomes" id="UP001219518">
    <property type="component" value="Unassembled WGS sequence"/>
</dbReference>
<feature type="compositionally biased region" description="Polar residues" evidence="1">
    <location>
        <begin position="323"/>
        <end position="338"/>
    </location>
</feature>